<evidence type="ECO:0000313" key="2">
    <source>
        <dbReference type="Proteomes" id="UP000199021"/>
    </source>
</evidence>
<dbReference type="STRING" id="478744.SAMN05444359_13648"/>
<accession>A0A1H9NGP2</accession>
<evidence type="ECO:0000313" key="1">
    <source>
        <dbReference type="EMBL" id="SER34835.1"/>
    </source>
</evidence>
<organism evidence="1 2">
    <name type="scientific">Neolewinella agarilytica</name>
    <dbReference type="NCBI Taxonomy" id="478744"/>
    <lineage>
        <taxon>Bacteria</taxon>
        <taxon>Pseudomonadati</taxon>
        <taxon>Bacteroidota</taxon>
        <taxon>Saprospiria</taxon>
        <taxon>Saprospirales</taxon>
        <taxon>Lewinellaceae</taxon>
        <taxon>Neolewinella</taxon>
    </lineage>
</organism>
<dbReference type="OrthoDB" id="149072at2"/>
<reference evidence="2" key="1">
    <citation type="submission" date="2016-10" db="EMBL/GenBank/DDBJ databases">
        <authorList>
            <person name="Varghese N."/>
            <person name="Submissions S."/>
        </authorList>
    </citation>
    <scope>NUCLEOTIDE SEQUENCE [LARGE SCALE GENOMIC DNA]</scope>
    <source>
        <strain evidence="2">DSM 24740</strain>
    </source>
</reference>
<proteinExistence type="predicted"/>
<gene>
    <name evidence="1" type="ORF">SAMN05444359_13648</name>
</gene>
<dbReference type="AlphaFoldDB" id="A0A1H9NGP2"/>
<dbReference type="InParanoid" id="A0A1H9NGP2"/>
<dbReference type="EMBL" id="FOFB01000036">
    <property type="protein sequence ID" value="SER34835.1"/>
    <property type="molecule type" value="Genomic_DNA"/>
</dbReference>
<dbReference type="RefSeq" id="WP_139212042.1">
    <property type="nucleotide sequence ID" value="NZ_FOFB01000036.1"/>
</dbReference>
<protein>
    <submittedName>
        <fullName evidence="1">Uncharacterized protein</fullName>
    </submittedName>
</protein>
<keyword evidence="2" id="KW-1185">Reference proteome</keyword>
<name>A0A1H9NGP2_9BACT</name>
<sequence>MPTQEAINIKDYCVRLKYSKEALKEIFIHNVAAMRERELRGKQGDSPFMRFFGFDKIRHVAACDKHGEAQTESVFDFILRHTFHRPREIVMIGKRLYDKFNRTAEVKLPVTDNLIESIREQVNDVAWSEILHGYKQEFILGFRNDYVQQFVTNIVSNAADRSTLLRKVSREATDYLYRVGLLGSIDGKVQRFVPGSTFAFRKERVLPHSGWYVLHPTLDRELQGLGDVKKWYYQHSIIGDECSFETPDVVSWNLNRGYPVDYFRPKKIAGAQDWSGTRIQVDPLALYNGIFINGVRKNKLMRQQHERINESIQFLAVIAQLEAAKAVAGKFNKDMDFRIKTLRNQAMNLRGNTRYSSQITTTDATGLNLFTDRCFGRMVVMGLLLFLRFSIVEARNCVTSFSDKRLANPGEPETAIRFLRRSFFIYGLPGEGRLSSLDKMSILEKASDFERDCLPKWWRDYFLHSLLFNSNYNDEHRRYLREYFEFK</sequence>
<dbReference type="Proteomes" id="UP000199021">
    <property type="component" value="Unassembled WGS sequence"/>
</dbReference>